<keyword evidence="2" id="KW-0472">Membrane</keyword>
<accession>A0A2G1WKT8</accession>
<evidence type="ECO:0000313" key="4">
    <source>
        <dbReference type="Proteomes" id="UP000222824"/>
    </source>
</evidence>
<keyword evidence="2" id="KW-1133">Transmembrane helix</keyword>
<name>A0A2G1WKT8_9EURY</name>
<feature type="transmembrane region" description="Helical" evidence="2">
    <location>
        <begin position="57"/>
        <end position="79"/>
    </location>
</feature>
<evidence type="ECO:0000256" key="2">
    <source>
        <dbReference type="SAM" id="Phobius"/>
    </source>
</evidence>
<dbReference type="EMBL" id="NHOA01000033">
    <property type="protein sequence ID" value="PHQ39597.1"/>
    <property type="molecule type" value="Genomic_DNA"/>
</dbReference>
<proteinExistence type="predicted"/>
<comment type="caution">
    <text evidence="3">The sequence shown here is derived from an EMBL/GenBank/DDBJ whole genome shotgun (WGS) entry which is preliminary data.</text>
</comment>
<feature type="compositionally biased region" description="Basic residues" evidence="1">
    <location>
        <begin position="10"/>
        <end position="20"/>
    </location>
</feature>
<feature type="region of interest" description="Disordered" evidence="1">
    <location>
        <begin position="1"/>
        <end position="20"/>
    </location>
</feature>
<evidence type="ECO:0008006" key="5">
    <source>
        <dbReference type="Google" id="ProtNLM"/>
    </source>
</evidence>
<sequence>MNDSDDAATRRKRDRHGRKRLGGSWRSTAAFAALVVIASLVPVPAVGSGSGGSGVALPAWIGFTTPFHLVGYAVLAALATRAAIGSGRESVAAAAVGIGVAVAVGFGVELVQAPIAWRSFAWGDAAVNAVGAGIGGAAVLAGAGYPRSAGGERR</sequence>
<evidence type="ECO:0000313" key="3">
    <source>
        <dbReference type="EMBL" id="PHQ39597.1"/>
    </source>
</evidence>
<keyword evidence="4" id="KW-1185">Reference proteome</keyword>
<organism evidence="3 4">
    <name type="scientific">Halorubrum persicum</name>
    <dbReference type="NCBI Taxonomy" id="1383844"/>
    <lineage>
        <taxon>Archaea</taxon>
        <taxon>Methanobacteriati</taxon>
        <taxon>Methanobacteriota</taxon>
        <taxon>Stenosarchaea group</taxon>
        <taxon>Halobacteria</taxon>
        <taxon>Halobacteriales</taxon>
        <taxon>Haloferacaceae</taxon>
        <taxon>Halorubrum</taxon>
    </lineage>
</organism>
<dbReference type="RefSeq" id="WP_099254594.1">
    <property type="nucleotide sequence ID" value="NZ_NHOA01000033.1"/>
</dbReference>
<dbReference type="Proteomes" id="UP000222824">
    <property type="component" value="Unassembled WGS sequence"/>
</dbReference>
<protein>
    <recommendedName>
        <fullName evidence="5">VanZ-like domain-containing protein</fullName>
    </recommendedName>
</protein>
<feature type="transmembrane region" description="Helical" evidence="2">
    <location>
        <begin position="91"/>
        <end position="113"/>
    </location>
</feature>
<evidence type="ECO:0000256" key="1">
    <source>
        <dbReference type="SAM" id="MobiDB-lite"/>
    </source>
</evidence>
<keyword evidence="2" id="KW-0812">Transmembrane</keyword>
<feature type="transmembrane region" description="Helical" evidence="2">
    <location>
        <begin position="125"/>
        <end position="145"/>
    </location>
</feature>
<reference evidence="3 4" key="1">
    <citation type="journal article" date="2014" name="Front. Microbiol.">
        <title>Population and genomic analysis of the genus Halorubrum.</title>
        <authorList>
            <person name="Fullmer M.S."/>
            <person name="Soucy S.M."/>
            <person name="Swithers K.S."/>
            <person name="Makkay A.M."/>
            <person name="Wheeler R."/>
            <person name="Ventosa A."/>
            <person name="Gogarten J.P."/>
            <person name="Papke R.T."/>
        </authorList>
    </citation>
    <scope>NUCLEOTIDE SEQUENCE [LARGE SCALE GENOMIC DNA]</scope>
    <source>
        <strain evidence="3 4">C49</strain>
    </source>
</reference>
<dbReference type="AlphaFoldDB" id="A0A2G1WKT8"/>
<feature type="transmembrane region" description="Helical" evidence="2">
    <location>
        <begin position="21"/>
        <end position="45"/>
    </location>
</feature>
<gene>
    <name evidence="3" type="ORF">DJ69_04995</name>
</gene>